<comment type="similarity">
    <text evidence="7">Belongs to the binding-protein-dependent transport system permease family.</text>
</comment>
<evidence type="ECO:0000256" key="2">
    <source>
        <dbReference type="ARBA" id="ARBA00022448"/>
    </source>
</evidence>
<dbReference type="EMBL" id="JBHTLU010000031">
    <property type="protein sequence ID" value="MFD1223131.1"/>
    <property type="molecule type" value="Genomic_DNA"/>
</dbReference>
<feature type="transmembrane region" description="Helical" evidence="7">
    <location>
        <begin position="284"/>
        <end position="304"/>
    </location>
</feature>
<dbReference type="SUPFAM" id="SSF161098">
    <property type="entry name" value="MetI-like"/>
    <property type="match status" value="1"/>
</dbReference>
<keyword evidence="5 7" id="KW-1133">Transmembrane helix</keyword>
<protein>
    <submittedName>
        <fullName evidence="9">Carbohydrate ABC transporter permease</fullName>
    </submittedName>
</protein>
<dbReference type="InterPro" id="IPR035906">
    <property type="entry name" value="MetI-like_sf"/>
</dbReference>
<dbReference type="Proteomes" id="UP001597180">
    <property type="component" value="Unassembled WGS sequence"/>
</dbReference>
<evidence type="ECO:0000256" key="4">
    <source>
        <dbReference type="ARBA" id="ARBA00022692"/>
    </source>
</evidence>
<keyword evidence="4 7" id="KW-0812">Transmembrane</keyword>
<evidence type="ECO:0000256" key="6">
    <source>
        <dbReference type="ARBA" id="ARBA00023136"/>
    </source>
</evidence>
<accession>A0ABW3URW5</accession>
<dbReference type="RefSeq" id="WP_345589191.1">
    <property type="nucleotide sequence ID" value="NZ_BAABJG010000015.1"/>
</dbReference>
<feature type="transmembrane region" description="Helical" evidence="7">
    <location>
        <begin position="124"/>
        <end position="145"/>
    </location>
</feature>
<evidence type="ECO:0000256" key="5">
    <source>
        <dbReference type="ARBA" id="ARBA00022989"/>
    </source>
</evidence>
<dbReference type="InterPro" id="IPR051393">
    <property type="entry name" value="ABC_transporter_permease"/>
</dbReference>
<feature type="transmembrane region" description="Helical" evidence="7">
    <location>
        <begin position="231"/>
        <end position="252"/>
    </location>
</feature>
<keyword evidence="2 7" id="KW-0813">Transport</keyword>
<dbReference type="PANTHER" id="PTHR30193:SF37">
    <property type="entry name" value="INNER MEMBRANE ABC TRANSPORTER PERMEASE PROTEIN YCJO"/>
    <property type="match status" value="1"/>
</dbReference>
<evidence type="ECO:0000256" key="3">
    <source>
        <dbReference type="ARBA" id="ARBA00022475"/>
    </source>
</evidence>
<evidence type="ECO:0000256" key="1">
    <source>
        <dbReference type="ARBA" id="ARBA00004651"/>
    </source>
</evidence>
<gene>
    <name evidence="9" type="ORF">ACFQ4B_23705</name>
</gene>
<dbReference type="InterPro" id="IPR000515">
    <property type="entry name" value="MetI-like"/>
</dbReference>
<feature type="transmembrane region" description="Helical" evidence="7">
    <location>
        <begin position="92"/>
        <end position="112"/>
    </location>
</feature>
<feature type="domain" description="ABC transmembrane type-1" evidence="8">
    <location>
        <begin position="87"/>
        <end position="300"/>
    </location>
</feature>
<comment type="subcellular location">
    <subcellularLocation>
        <location evidence="1 7">Cell membrane</location>
        <topology evidence="1 7">Multi-pass membrane protein</topology>
    </subcellularLocation>
</comment>
<name>A0ABW3URW5_9BACL</name>
<keyword evidence="3" id="KW-1003">Cell membrane</keyword>
<keyword evidence="6 7" id="KW-0472">Membrane</keyword>
<evidence type="ECO:0000313" key="9">
    <source>
        <dbReference type="EMBL" id="MFD1223131.1"/>
    </source>
</evidence>
<dbReference type="Pfam" id="PF00528">
    <property type="entry name" value="BPD_transp_1"/>
    <property type="match status" value="1"/>
</dbReference>
<sequence>MNGAMITADPKSTRKARTRRKLNKYNEWLGSAFIAPYFVFFITFSLVPIFYGLWVSFHKWTLVGKVSFVGLENYIYAVKDVDFWLSLWHTTLFVLISTPVLVLVPFLLALIIDQKMKGRTLLRTVFFTPNILSVSVVSSVWIFVLKPYNGLLNNILHTIGVEKELFWLSEPGLAWISIVMITLWWTEGFNMMIYLAGLQDIPAEHYEAATIDGAGAWQKLRFITLPAMKGIFILITVLQVIASFKIFGQVWLVTRGGPGNQTRTIIQYIYETGFSANDLGRATAMSFIFFLILITLSFLQFKFFSGKKG</sequence>
<evidence type="ECO:0000313" key="10">
    <source>
        <dbReference type="Proteomes" id="UP001597180"/>
    </source>
</evidence>
<comment type="caution">
    <text evidence="9">The sequence shown here is derived from an EMBL/GenBank/DDBJ whole genome shotgun (WGS) entry which is preliminary data.</text>
</comment>
<organism evidence="9 10">
    <name type="scientific">Paenibacillus vulneris</name>
    <dbReference type="NCBI Taxonomy" id="1133364"/>
    <lineage>
        <taxon>Bacteria</taxon>
        <taxon>Bacillati</taxon>
        <taxon>Bacillota</taxon>
        <taxon>Bacilli</taxon>
        <taxon>Bacillales</taxon>
        <taxon>Paenibacillaceae</taxon>
        <taxon>Paenibacillus</taxon>
    </lineage>
</organism>
<keyword evidence="10" id="KW-1185">Reference proteome</keyword>
<feature type="transmembrane region" description="Helical" evidence="7">
    <location>
        <begin position="165"/>
        <end position="185"/>
    </location>
</feature>
<dbReference type="CDD" id="cd06261">
    <property type="entry name" value="TM_PBP2"/>
    <property type="match status" value="1"/>
</dbReference>
<reference evidence="10" key="1">
    <citation type="journal article" date="2019" name="Int. J. Syst. Evol. Microbiol.">
        <title>The Global Catalogue of Microorganisms (GCM) 10K type strain sequencing project: providing services to taxonomists for standard genome sequencing and annotation.</title>
        <authorList>
            <consortium name="The Broad Institute Genomics Platform"/>
            <consortium name="The Broad Institute Genome Sequencing Center for Infectious Disease"/>
            <person name="Wu L."/>
            <person name="Ma J."/>
        </authorList>
    </citation>
    <scope>NUCLEOTIDE SEQUENCE [LARGE SCALE GENOMIC DNA]</scope>
    <source>
        <strain evidence="10">CCUG 53270</strain>
    </source>
</reference>
<feature type="transmembrane region" description="Helical" evidence="7">
    <location>
        <begin position="28"/>
        <end position="54"/>
    </location>
</feature>
<dbReference type="PROSITE" id="PS50928">
    <property type="entry name" value="ABC_TM1"/>
    <property type="match status" value="1"/>
</dbReference>
<dbReference type="Gene3D" id="1.10.3720.10">
    <property type="entry name" value="MetI-like"/>
    <property type="match status" value="1"/>
</dbReference>
<evidence type="ECO:0000259" key="8">
    <source>
        <dbReference type="PROSITE" id="PS50928"/>
    </source>
</evidence>
<evidence type="ECO:0000256" key="7">
    <source>
        <dbReference type="RuleBase" id="RU363032"/>
    </source>
</evidence>
<proteinExistence type="inferred from homology"/>
<dbReference type="PANTHER" id="PTHR30193">
    <property type="entry name" value="ABC TRANSPORTER PERMEASE PROTEIN"/>
    <property type="match status" value="1"/>
</dbReference>